<dbReference type="PANTHER" id="PTHR43999:SF3">
    <property type="entry name" value="TRANSCRIPTION FACTOR MAMYB"/>
    <property type="match status" value="1"/>
</dbReference>
<dbReference type="PROSITE" id="PS50076">
    <property type="entry name" value="DNAJ_2"/>
    <property type="match status" value="1"/>
</dbReference>
<dbReference type="Proteomes" id="UP001334084">
    <property type="component" value="Chromosome 6"/>
</dbReference>
<evidence type="ECO:0000259" key="1">
    <source>
        <dbReference type="PROSITE" id="PS50076"/>
    </source>
</evidence>
<dbReference type="GO" id="GO:0051083">
    <property type="term" value="P:'de novo' cotranslational protein folding"/>
    <property type="evidence" value="ECO:0007669"/>
    <property type="project" value="InterPro"/>
</dbReference>
<dbReference type="InterPro" id="IPR036869">
    <property type="entry name" value="J_dom_sf"/>
</dbReference>
<proteinExistence type="predicted"/>
<dbReference type="PANTHER" id="PTHR43999">
    <property type="entry name" value="DNAJ HOMOLOG SUBFAMILY C MEMBER 2"/>
    <property type="match status" value="1"/>
</dbReference>
<dbReference type="GO" id="GO:0030544">
    <property type="term" value="F:Hsp70 protein binding"/>
    <property type="evidence" value="ECO:0007669"/>
    <property type="project" value="InterPro"/>
</dbReference>
<dbReference type="GO" id="GO:0043022">
    <property type="term" value="F:ribosome binding"/>
    <property type="evidence" value="ECO:0007669"/>
    <property type="project" value="InterPro"/>
</dbReference>
<evidence type="ECO:0000313" key="2">
    <source>
        <dbReference type="EMBL" id="WUR03883.1"/>
    </source>
</evidence>
<dbReference type="Gene3D" id="1.10.10.60">
    <property type="entry name" value="Homeodomain-like"/>
    <property type="match status" value="1"/>
</dbReference>
<dbReference type="SUPFAM" id="SSF46565">
    <property type="entry name" value="Chaperone J-domain"/>
    <property type="match status" value="1"/>
</dbReference>
<dbReference type="InterPro" id="IPR044634">
    <property type="entry name" value="Zuotin/DnaJC2"/>
</dbReference>
<evidence type="ECO:0000313" key="3">
    <source>
        <dbReference type="Proteomes" id="UP001334084"/>
    </source>
</evidence>
<keyword evidence="3" id="KW-1185">Reference proteome</keyword>
<gene>
    <name evidence="2" type="ORF">VNE69_06196</name>
</gene>
<dbReference type="GO" id="GO:0005829">
    <property type="term" value="C:cytosol"/>
    <property type="evidence" value="ECO:0007669"/>
    <property type="project" value="TreeGrafter"/>
</dbReference>
<reference evidence="2" key="1">
    <citation type="journal article" date="2024" name="BMC Genomics">
        <title>Functional annotation of a divergent genome using sequence and structure-based similarity.</title>
        <authorList>
            <person name="Svedberg D."/>
            <person name="Winiger R.R."/>
            <person name="Berg A."/>
            <person name="Sharma H."/>
            <person name="Tellgren-Roth C."/>
            <person name="Debrunner-Vossbrinck B.A."/>
            <person name="Vossbrinck C.R."/>
            <person name="Barandun J."/>
        </authorList>
    </citation>
    <scope>NUCLEOTIDE SEQUENCE</scope>
    <source>
        <strain evidence="2">Illinois isolate</strain>
    </source>
</reference>
<feature type="domain" description="J" evidence="1">
    <location>
        <begin position="45"/>
        <end position="111"/>
    </location>
</feature>
<organism evidence="2 3">
    <name type="scientific">Vairimorpha necatrix</name>
    <dbReference type="NCBI Taxonomy" id="6039"/>
    <lineage>
        <taxon>Eukaryota</taxon>
        <taxon>Fungi</taxon>
        <taxon>Fungi incertae sedis</taxon>
        <taxon>Microsporidia</taxon>
        <taxon>Nosematidae</taxon>
        <taxon>Vairimorpha</taxon>
    </lineage>
</organism>
<dbReference type="RefSeq" id="XP_065330028.1">
    <property type="nucleotide sequence ID" value="XM_065473956.1"/>
</dbReference>
<dbReference type="KEGG" id="vnx:VNE69_06196"/>
<accession>A0AAX4JDE8</accession>
<dbReference type="InterPro" id="IPR054076">
    <property type="entry name" value="ZUO1-like_ZHD"/>
</dbReference>
<dbReference type="EMBL" id="CP142731">
    <property type="protein sequence ID" value="WUR03883.1"/>
    <property type="molecule type" value="Genomic_DNA"/>
</dbReference>
<sequence>MNNELSKYSKNSDDDQKKIRKDYAASRNILNVYTKEQLSKISNIDLYLMMDLDNYRNKEIPPSILAHVTRVKKRQYHPDVSKGAREAFLLVELANKILGDKRLRNIYDSSFFHVEMPEDRIYQAEEFKEVFGKIFKEYSRFTNNAPSLDDDATKFYDFWRNYKSNRVYIPIDEYINLSPDDRLNYTRQHAEYLTKLKNEDIKKLKEIVQICYKRDPRLRSISDQIRDLRIEKENEWSVLEINTLKRLLILFGKTKKNKFEIITDKLINTSKIKRSVKEVIKKSEELKK</sequence>
<protein>
    <submittedName>
        <fullName evidence="2">Zuotin (ZUO1)</fullName>
    </submittedName>
</protein>
<dbReference type="GO" id="GO:0006450">
    <property type="term" value="P:regulation of translational fidelity"/>
    <property type="evidence" value="ECO:0007669"/>
    <property type="project" value="InterPro"/>
</dbReference>
<name>A0AAX4JDE8_9MICR</name>
<dbReference type="Gene3D" id="1.10.287.110">
    <property type="entry name" value="DnaJ domain"/>
    <property type="match status" value="1"/>
</dbReference>
<dbReference type="GeneID" id="90541693"/>
<dbReference type="InterPro" id="IPR001623">
    <property type="entry name" value="DnaJ_domain"/>
</dbReference>
<dbReference type="AlphaFoldDB" id="A0AAX4JDE8"/>
<dbReference type="Pfam" id="PF21884">
    <property type="entry name" value="ZUO1-like_ZHD"/>
    <property type="match status" value="1"/>
</dbReference>